<comment type="catalytic activity">
    <reaction evidence="1">
        <text>2-hydroxychromene-2-carboxylate = (3E)-4-(2-hydroxyphenyl)-2-oxobut-3-enoate</text>
        <dbReference type="Rhea" id="RHEA:27401"/>
        <dbReference type="ChEBI" id="CHEBI:59350"/>
        <dbReference type="ChEBI" id="CHEBI:59353"/>
        <dbReference type="EC" id="5.99.1.4"/>
    </reaction>
</comment>
<keyword evidence="4" id="KW-1185">Reference proteome</keyword>
<evidence type="ECO:0000259" key="2">
    <source>
        <dbReference type="Pfam" id="PF01323"/>
    </source>
</evidence>
<dbReference type="EMBL" id="JBBKZT010000013">
    <property type="protein sequence ID" value="MEJ8850029.1"/>
    <property type="molecule type" value="Genomic_DNA"/>
</dbReference>
<dbReference type="InterPro" id="IPR051924">
    <property type="entry name" value="GST_Kappa/NadH"/>
</dbReference>
<dbReference type="InterPro" id="IPR044087">
    <property type="entry name" value="NahD-like"/>
</dbReference>
<dbReference type="PANTHER" id="PTHR42943:SF2">
    <property type="entry name" value="GLUTATHIONE S-TRANSFERASE KAPPA 1"/>
    <property type="match status" value="1"/>
</dbReference>
<evidence type="ECO:0000256" key="1">
    <source>
        <dbReference type="PIRNR" id="PIRNR006386"/>
    </source>
</evidence>
<dbReference type="Proteomes" id="UP001385892">
    <property type="component" value="Unassembled WGS sequence"/>
</dbReference>
<name>A0ABU8WRJ6_9BURK</name>
<dbReference type="InterPro" id="IPR001853">
    <property type="entry name" value="DSBA-like_thioredoxin_dom"/>
</dbReference>
<dbReference type="EC" id="5.99.1.4" evidence="1"/>
<dbReference type="RefSeq" id="WP_340345230.1">
    <property type="nucleotide sequence ID" value="NZ_JBBKZT010000013.1"/>
</dbReference>
<gene>
    <name evidence="3" type="ORF">WKW82_25520</name>
</gene>
<reference evidence="3 4" key="1">
    <citation type="submission" date="2024-03" db="EMBL/GenBank/DDBJ databases">
        <title>Novel species of the genus Variovorax.</title>
        <authorList>
            <person name="Liu Q."/>
            <person name="Xin Y.-H."/>
        </authorList>
    </citation>
    <scope>NUCLEOTIDE SEQUENCE [LARGE SCALE GENOMIC DNA]</scope>
    <source>
        <strain evidence="3 4">KACC 18900</strain>
    </source>
</reference>
<accession>A0ABU8WRJ6</accession>
<dbReference type="InterPro" id="IPR014440">
    <property type="entry name" value="HCCAis_GSTk"/>
</dbReference>
<dbReference type="SUPFAM" id="SSF52833">
    <property type="entry name" value="Thioredoxin-like"/>
    <property type="match status" value="1"/>
</dbReference>
<dbReference type="GO" id="GO:0016853">
    <property type="term" value="F:isomerase activity"/>
    <property type="evidence" value="ECO:0007669"/>
    <property type="project" value="UniProtKB-KW"/>
</dbReference>
<dbReference type="Gene3D" id="3.40.30.10">
    <property type="entry name" value="Glutaredoxin"/>
    <property type="match status" value="1"/>
</dbReference>
<dbReference type="InterPro" id="IPR036249">
    <property type="entry name" value="Thioredoxin-like_sf"/>
</dbReference>
<proteinExistence type="inferred from homology"/>
<keyword evidence="1 3" id="KW-0413">Isomerase</keyword>
<dbReference type="Pfam" id="PF01323">
    <property type="entry name" value="DSBA"/>
    <property type="match status" value="1"/>
</dbReference>
<comment type="caution">
    <text evidence="3">The sequence shown here is derived from an EMBL/GenBank/DDBJ whole genome shotgun (WGS) entry which is preliminary data.</text>
</comment>
<feature type="domain" description="DSBA-like thioredoxin" evidence="2">
    <location>
        <begin position="3"/>
        <end position="190"/>
    </location>
</feature>
<comment type="similarity">
    <text evidence="1">Belongs to the GST superfamily. NadH family.</text>
</comment>
<evidence type="ECO:0000313" key="4">
    <source>
        <dbReference type="Proteomes" id="UP001385892"/>
    </source>
</evidence>
<evidence type="ECO:0000313" key="3">
    <source>
        <dbReference type="EMBL" id="MEJ8850029.1"/>
    </source>
</evidence>
<dbReference type="PANTHER" id="PTHR42943">
    <property type="entry name" value="GLUTATHIONE S-TRANSFERASE KAPPA"/>
    <property type="match status" value="1"/>
</dbReference>
<organism evidence="3 4">
    <name type="scientific">Variovorax rhizosphaerae</name>
    <dbReference type="NCBI Taxonomy" id="1836200"/>
    <lineage>
        <taxon>Bacteria</taxon>
        <taxon>Pseudomonadati</taxon>
        <taxon>Pseudomonadota</taxon>
        <taxon>Betaproteobacteria</taxon>
        <taxon>Burkholderiales</taxon>
        <taxon>Comamonadaceae</taxon>
        <taxon>Variovorax</taxon>
    </lineage>
</organism>
<dbReference type="PIRSF" id="PIRSF006386">
    <property type="entry name" value="HCCAis_GSTk"/>
    <property type="match status" value="1"/>
</dbReference>
<sequence>MSTLEFWYDFASPYSYIAASRIATLAYKVPLRICWRPFLLGPIFKRRSGGASAFQNPDDSERRYRRRDVERLCEQYDIPLRWPSVYPRGSLLASRIALLAANEGWCGEITRAFFHANFFDDRDIGSESVARELLTCLGKDADAILAEATSAANKERLAMQVEEAIARGIFGAPSFLTGGELFWGSDRLEQAIEWATRDKT</sequence>
<protein>
    <recommendedName>
        <fullName evidence="1">2-hydroxychromene-2-carboxylate isomerase</fullName>
        <ecNumber evidence="1">5.99.1.4</ecNumber>
    </recommendedName>
</protein>
<dbReference type="CDD" id="cd03022">
    <property type="entry name" value="DsbA_HCCA_Iso"/>
    <property type="match status" value="1"/>
</dbReference>